<gene>
    <name evidence="1" type="ORF">F5876DRAFT_5121</name>
</gene>
<name>A0ACC1TGE3_9AGAR</name>
<comment type="caution">
    <text evidence="1">The sequence shown here is derived from an EMBL/GenBank/DDBJ whole genome shotgun (WGS) entry which is preliminary data.</text>
</comment>
<dbReference type="EMBL" id="MU796771">
    <property type="protein sequence ID" value="KAJ3803786.1"/>
    <property type="molecule type" value="Genomic_DNA"/>
</dbReference>
<dbReference type="Proteomes" id="UP001163835">
    <property type="component" value="Unassembled WGS sequence"/>
</dbReference>
<proteinExistence type="predicted"/>
<sequence>MILPLTIPTYRVASTGIWTRPDNVFLSEAAVHALVSCDVAPEAMTNGADHIPISTILSLSLLQAQPSLKRNFRTINWETFNEHFTEKLEKIPPPCELTTQQLLNVAVQDITRAIQLSIEKAIPLSQPYPASKRWWTSELSEMKKALNWLSARSYKFRAIPDNDSHRELRELRTRY</sequence>
<reference evidence="1" key="1">
    <citation type="submission" date="2022-09" db="EMBL/GenBank/DDBJ databases">
        <title>A Global Phylogenomic Analysis of the Shiitake Genus Lentinula.</title>
        <authorList>
            <consortium name="DOE Joint Genome Institute"/>
            <person name="Sierra-Patev S."/>
            <person name="Min B."/>
            <person name="Naranjo-Ortiz M."/>
            <person name="Looney B."/>
            <person name="Konkel Z."/>
            <person name="Slot J.C."/>
            <person name="Sakamoto Y."/>
            <person name="Steenwyk J.L."/>
            <person name="Rokas A."/>
            <person name="Carro J."/>
            <person name="Camarero S."/>
            <person name="Ferreira P."/>
            <person name="Molpeceres G."/>
            <person name="Ruiz-Duenas F.J."/>
            <person name="Serrano A."/>
            <person name="Henrissat B."/>
            <person name="Drula E."/>
            <person name="Hughes K.W."/>
            <person name="Mata J.L."/>
            <person name="Ishikawa N.K."/>
            <person name="Vargas-Isla R."/>
            <person name="Ushijima S."/>
            <person name="Smith C.A."/>
            <person name="Ahrendt S."/>
            <person name="Andreopoulos W."/>
            <person name="He G."/>
            <person name="Labutti K."/>
            <person name="Lipzen A."/>
            <person name="Ng V."/>
            <person name="Riley R."/>
            <person name="Sandor L."/>
            <person name="Barry K."/>
            <person name="Martinez A.T."/>
            <person name="Xiao Y."/>
            <person name="Gibbons J.G."/>
            <person name="Terashima K."/>
            <person name="Grigoriev I.V."/>
            <person name="Hibbett D.S."/>
        </authorList>
    </citation>
    <scope>NUCLEOTIDE SEQUENCE</scope>
    <source>
        <strain evidence="1">TMI1499</strain>
    </source>
</reference>
<organism evidence="1 2">
    <name type="scientific">Lentinula aff. lateritia</name>
    <dbReference type="NCBI Taxonomy" id="2804960"/>
    <lineage>
        <taxon>Eukaryota</taxon>
        <taxon>Fungi</taxon>
        <taxon>Dikarya</taxon>
        <taxon>Basidiomycota</taxon>
        <taxon>Agaricomycotina</taxon>
        <taxon>Agaricomycetes</taxon>
        <taxon>Agaricomycetidae</taxon>
        <taxon>Agaricales</taxon>
        <taxon>Marasmiineae</taxon>
        <taxon>Omphalotaceae</taxon>
        <taxon>Lentinula</taxon>
    </lineage>
</organism>
<keyword evidence="2" id="KW-1185">Reference proteome</keyword>
<evidence type="ECO:0000313" key="1">
    <source>
        <dbReference type="EMBL" id="KAJ3803786.1"/>
    </source>
</evidence>
<evidence type="ECO:0000313" key="2">
    <source>
        <dbReference type="Proteomes" id="UP001163835"/>
    </source>
</evidence>
<feature type="non-terminal residue" evidence="1">
    <location>
        <position position="175"/>
    </location>
</feature>
<accession>A0ACC1TGE3</accession>
<protein>
    <submittedName>
        <fullName evidence="1">Uncharacterized protein</fullName>
    </submittedName>
</protein>